<keyword evidence="7" id="KW-0812">Transmembrane</keyword>
<evidence type="ECO:0000256" key="1">
    <source>
        <dbReference type="ARBA" id="ARBA00022723"/>
    </source>
</evidence>
<evidence type="ECO:0000256" key="3">
    <source>
        <dbReference type="ARBA" id="ARBA00022771"/>
    </source>
</evidence>
<dbReference type="CDD" id="cd06257">
    <property type="entry name" value="DnaJ"/>
    <property type="match status" value="1"/>
</dbReference>
<dbReference type="Proteomes" id="UP000827721">
    <property type="component" value="Unassembled WGS sequence"/>
</dbReference>
<keyword evidence="7" id="KW-0472">Membrane</keyword>
<feature type="region of interest" description="Disordered" evidence="6">
    <location>
        <begin position="1"/>
        <end position="59"/>
    </location>
</feature>
<name>A0ABQ8H680_9ROSI</name>
<keyword evidence="4 5" id="KW-0862">Zinc</keyword>
<dbReference type="PROSITE" id="PS51188">
    <property type="entry name" value="ZF_CR"/>
    <property type="match status" value="1"/>
</dbReference>
<dbReference type="Pfam" id="PF00226">
    <property type="entry name" value="DnaJ"/>
    <property type="match status" value="1"/>
</dbReference>
<dbReference type="InterPro" id="IPR023194">
    <property type="entry name" value="eIF3-like_dom_sf"/>
</dbReference>
<dbReference type="InterPro" id="IPR036869">
    <property type="entry name" value="J_dom_sf"/>
</dbReference>
<keyword evidence="11" id="KW-1185">Reference proteome</keyword>
<evidence type="ECO:0000256" key="5">
    <source>
        <dbReference type="PROSITE-ProRule" id="PRU00546"/>
    </source>
</evidence>
<evidence type="ECO:0000256" key="2">
    <source>
        <dbReference type="ARBA" id="ARBA00022737"/>
    </source>
</evidence>
<dbReference type="InterPro" id="IPR012724">
    <property type="entry name" value="DnaJ"/>
</dbReference>
<dbReference type="InterPro" id="IPR008971">
    <property type="entry name" value="HSP40/DnaJ_pept-bd"/>
</dbReference>
<evidence type="ECO:0000259" key="9">
    <source>
        <dbReference type="PROSITE" id="PS51188"/>
    </source>
</evidence>
<dbReference type="InterPro" id="IPR013906">
    <property type="entry name" value="eIF3j"/>
</dbReference>
<dbReference type="SUPFAM" id="SSF46565">
    <property type="entry name" value="Chaperone J-domain"/>
    <property type="match status" value="1"/>
</dbReference>
<dbReference type="InterPro" id="IPR002939">
    <property type="entry name" value="DnaJ_C"/>
</dbReference>
<organism evidence="10 11">
    <name type="scientific">Xanthoceras sorbifolium</name>
    <dbReference type="NCBI Taxonomy" id="99658"/>
    <lineage>
        <taxon>Eukaryota</taxon>
        <taxon>Viridiplantae</taxon>
        <taxon>Streptophyta</taxon>
        <taxon>Embryophyta</taxon>
        <taxon>Tracheophyta</taxon>
        <taxon>Spermatophyta</taxon>
        <taxon>Magnoliopsida</taxon>
        <taxon>eudicotyledons</taxon>
        <taxon>Gunneridae</taxon>
        <taxon>Pentapetalae</taxon>
        <taxon>rosids</taxon>
        <taxon>malvids</taxon>
        <taxon>Sapindales</taxon>
        <taxon>Sapindaceae</taxon>
        <taxon>Xanthoceroideae</taxon>
        <taxon>Xanthoceras</taxon>
    </lineage>
</organism>
<dbReference type="PRINTS" id="PR00625">
    <property type="entry name" value="JDOMAIN"/>
</dbReference>
<dbReference type="PANTHER" id="PTHR43096:SF26">
    <property type="entry name" value="CR-TYPE DOMAIN-CONTAINING PROTEIN"/>
    <property type="match status" value="1"/>
</dbReference>
<dbReference type="InterPro" id="IPR001305">
    <property type="entry name" value="HSP_DnaJ_Cys-rich_dom"/>
</dbReference>
<dbReference type="Gene3D" id="2.10.230.10">
    <property type="entry name" value="Heat shock protein DnaJ, cysteine-rich domain"/>
    <property type="match status" value="1"/>
</dbReference>
<dbReference type="EMBL" id="JAFEMO010000013">
    <property type="protein sequence ID" value="KAH7549430.1"/>
    <property type="molecule type" value="Genomic_DNA"/>
</dbReference>
<feature type="zinc finger region" description="CR-type" evidence="5">
    <location>
        <begin position="429"/>
        <end position="511"/>
    </location>
</feature>
<dbReference type="HAMAP" id="MF_01152">
    <property type="entry name" value="DnaJ"/>
    <property type="match status" value="1"/>
</dbReference>
<dbReference type="SUPFAM" id="SSF49493">
    <property type="entry name" value="HSP40/DnaJ peptide-binding domain"/>
    <property type="match status" value="2"/>
</dbReference>
<dbReference type="Pfam" id="PF00684">
    <property type="entry name" value="DnaJ_CXXCXGXG"/>
    <property type="match status" value="1"/>
</dbReference>
<keyword evidence="3 5" id="KW-0863">Zinc-finger</keyword>
<dbReference type="Pfam" id="PF01556">
    <property type="entry name" value="DnaJ_C"/>
    <property type="match status" value="1"/>
</dbReference>
<sequence length="755" mass="83723">MIVEDDHIPSLLAKEPLKNAWDDEDVDENNVKESWEEEEEPATAPAPVQPVGKVSKNVDTKPSEKLKIIAEVKEVPLDPVAQNPRQQRLVEEADDQSTMELFSKRSDEKRLDNFIPKSESDFLEYAELISHNLLPYEKSFHYMELLKAVMRVSLTALKSTDAKDVASSVMAIANEKLKLEKEANAGKRKTGRNSWICLFHSSGLIDPEYSSSSSTEKICKQSMHIIDGSCCYANLSPHHSTPNAAFLPSSFSKHGASPFPSLGFTHRNRHRSRIIKAVKNDYYSTLNVDRTATSQEIKTSYRKLARKYHPDMNKSSGAEEKFKEISSAYEVLSDNEKRSLYDRFGEEGVRGEYDGSAGPQEVDPFEVYNAFFGGSDGLFDGMGEPGGINFNLRNRGSWGLDIRYELKLVGIPLYCRYDLHLSFEESVFGGQREIEVSCFETCDNCGGTGARSSSSIQSCTTCGGRGGVMKTQRTPFGMMSQVSTCSKCGGDGKIITDSCRRCGGSGRVQSKRSMTVVIPPGVSDGATMQMQGEGNFDKKGNMAGDLFIVLHIDEKQGIQRNGLNLYSKIDVDYTEAILGSVIKVETVEGMKDLKIPAGIQPGDTVKLRYMGVPDINKPSVRGDHIFIVNVLIPKDVSNTERALVEELASLKSSRKGQSVSYNSKERLHTSRKGINRAGSFWNSIGGFFGQRQSGERFASVSAVSTTPWWNSGKPDSLLMVSFFTVFVMTCIFNSIGNTDKSRSLRRRRNGRTLKE</sequence>
<dbReference type="SUPFAM" id="SSF57938">
    <property type="entry name" value="DnaJ/Hsp40 cysteine-rich domain"/>
    <property type="match status" value="1"/>
</dbReference>
<dbReference type="Pfam" id="PF08597">
    <property type="entry name" value="eIF3_subunit"/>
    <property type="match status" value="1"/>
</dbReference>
<evidence type="ECO:0000256" key="6">
    <source>
        <dbReference type="SAM" id="MobiDB-lite"/>
    </source>
</evidence>
<dbReference type="Gene3D" id="1.10.287.110">
    <property type="entry name" value="DnaJ domain"/>
    <property type="match status" value="1"/>
</dbReference>
<feature type="transmembrane region" description="Helical" evidence="7">
    <location>
        <begin position="717"/>
        <end position="738"/>
    </location>
</feature>
<dbReference type="Gene3D" id="1.10.246.60">
    <property type="entry name" value="Eukaryotic translation initiation factor 3 like domains"/>
    <property type="match status" value="1"/>
</dbReference>
<dbReference type="PANTHER" id="PTHR43096">
    <property type="entry name" value="DNAJ HOMOLOG 1, MITOCHONDRIAL-RELATED"/>
    <property type="match status" value="1"/>
</dbReference>
<keyword evidence="7" id="KW-1133">Transmembrane helix</keyword>
<keyword evidence="1 5" id="KW-0479">Metal-binding</keyword>
<keyword evidence="2" id="KW-0677">Repeat</keyword>
<accession>A0ABQ8H680</accession>
<evidence type="ECO:0008006" key="12">
    <source>
        <dbReference type="Google" id="ProtNLM"/>
    </source>
</evidence>
<comment type="caution">
    <text evidence="10">The sequence shown here is derived from an EMBL/GenBank/DDBJ whole genome shotgun (WGS) entry which is preliminary data.</text>
</comment>
<gene>
    <name evidence="10" type="ORF">JRO89_XS13G0031700</name>
</gene>
<dbReference type="InterPro" id="IPR018253">
    <property type="entry name" value="DnaJ_domain_CS"/>
</dbReference>
<evidence type="ECO:0000259" key="8">
    <source>
        <dbReference type="PROSITE" id="PS50076"/>
    </source>
</evidence>
<evidence type="ECO:0000256" key="4">
    <source>
        <dbReference type="ARBA" id="ARBA00022833"/>
    </source>
</evidence>
<evidence type="ECO:0000313" key="10">
    <source>
        <dbReference type="EMBL" id="KAH7549430.1"/>
    </source>
</evidence>
<evidence type="ECO:0000313" key="11">
    <source>
        <dbReference type="Proteomes" id="UP000827721"/>
    </source>
</evidence>
<dbReference type="PROSITE" id="PS50076">
    <property type="entry name" value="DNAJ_2"/>
    <property type="match status" value="1"/>
</dbReference>
<protein>
    <recommendedName>
        <fullName evidence="12">Chaperone protein DnaJ</fullName>
    </recommendedName>
</protein>
<dbReference type="PROSITE" id="PS00636">
    <property type="entry name" value="DNAJ_1"/>
    <property type="match status" value="1"/>
</dbReference>
<evidence type="ECO:0000256" key="7">
    <source>
        <dbReference type="SAM" id="Phobius"/>
    </source>
</evidence>
<dbReference type="Gene3D" id="2.60.260.20">
    <property type="entry name" value="Urease metallochaperone UreE, N-terminal domain"/>
    <property type="match status" value="2"/>
</dbReference>
<dbReference type="InterPro" id="IPR001623">
    <property type="entry name" value="DnaJ_domain"/>
</dbReference>
<dbReference type="InterPro" id="IPR036410">
    <property type="entry name" value="HSP_DnaJ_Cys-rich_dom_sf"/>
</dbReference>
<dbReference type="SMART" id="SM00271">
    <property type="entry name" value="DnaJ"/>
    <property type="match status" value="1"/>
</dbReference>
<feature type="domain" description="CR-type" evidence="9">
    <location>
        <begin position="429"/>
        <end position="511"/>
    </location>
</feature>
<proteinExistence type="inferred from homology"/>
<feature type="domain" description="J" evidence="8">
    <location>
        <begin position="281"/>
        <end position="345"/>
    </location>
</feature>
<dbReference type="CDD" id="cd10719">
    <property type="entry name" value="DnaJ_zf"/>
    <property type="match status" value="1"/>
</dbReference>
<dbReference type="CDD" id="cd10747">
    <property type="entry name" value="DnaJ_C"/>
    <property type="match status" value="1"/>
</dbReference>
<reference evidence="10 11" key="1">
    <citation type="submission" date="2021-02" db="EMBL/GenBank/DDBJ databases">
        <title>Plant Genome Project.</title>
        <authorList>
            <person name="Zhang R.-G."/>
        </authorList>
    </citation>
    <scope>NUCLEOTIDE SEQUENCE [LARGE SCALE GENOMIC DNA]</scope>
    <source>
        <tissue evidence="10">Leaves</tissue>
    </source>
</reference>